<dbReference type="RefSeq" id="WP_004820870.1">
    <property type="nucleotide sequence ID" value="NZ_UGTH01000001.1"/>
</dbReference>
<dbReference type="EMBL" id="UGTH01000001">
    <property type="protein sequence ID" value="SUB75681.1"/>
    <property type="molecule type" value="Genomic_DNA"/>
</dbReference>
<dbReference type="Proteomes" id="UP000254777">
    <property type="component" value="Unassembled WGS sequence"/>
</dbReference>
<accession>A0A379DDL0</accession>
<name>A0A379DDL0_9FIRM</name>
<reference evidence="1 2" key="1">
    <citation type="submission" date="2018-06" db="EMBL/GenBank/DDBJ databases">
        <authorList>
            <consortium name="Pathogen Informatics"/>
            <person name="Doyle S."/>
        </authorList>
    </citation>
    <scope>NUCLEOTIDE SEQUENCE [LARGE SCALE GENOMIC DNA]</scope>
    <source>
        <strain evidence="1 2">NCTC11088</strain>
    </source>
</reference>
<evidence type="ECO:0000313" key="2">
    <source>
        <dbReference type="Proteomes" id="UP000254777"/>
    </source>
</evidence>
<proteinExistence type="predicted"/>
<dbReference type="AlphaFoldDB" id="A0A379DDL0"/>
<protein>
    <submittedName>
        <fullName evidence="1">Uncharacterized protein</fullName>
    </submittedName>
</protein>
<evidence type="ECO:0000313" key="1">
    <source>
        <dbReference type="EMBL" id="SUB75681.1"/>
    </source>
</evidence>
<sequence length="60" mass="6941">MGMSRDNYILGLATGRIPMEACKIELTEDEKEELEALKKEIAEDKANGYNYIYEVPQNWD</sequence>
<organism evidence="1 2">
    <name type="scientific">Peptoniphilus indolicus</name>
    <dbReference type="NCBI Taxonomy" id="33030"/>
    <lineage>
        <taxon>Bacteria</taxon>
        <taxon>Bacillati</taxon>
        <taxon>Bacillota</taxon>
        <taxon>Tissierellia</taxon>
        <taxon>Tissierellales</taxon>
        <taxon>Peptoniphilaceae</taxon>
        <taxon>Peptoniphilus</taxon>
    </lineage>
</organism>
<gene>
    <name evidence="1" type="ORF">NCTC11088_01479</name>
</gene>